<dbReference type="PROSITE" id="PS50857">
    <property type="entry name" value="COX2_CUA"/>
    <property type="match status" value="1"/>
</dbReference>
<evidence type="ECO:0000256" key="11">
    <source>
        <dbReference type="PROSITE-ProRule" id="PRU00433"/>
    </source>
</evidence>
<evidence type="ECO:0000259" key="13">
    <source>
        <dbReference type="PROSITE" id="PS50857"/>
    </source>
</evidence>
<keyword evidence="16" id="KW-1185">Reference proteome</keyword>
<gene>
    <name evidence="15" type="ORF">SAMN05444417_3139</name>
</gene>
<name>A0A1M6HBT4_9RHOB</name>
<evidence type="ECO:0000256" key="7">
    <source>
        <dbReference type="ARBA" id="ARBA00023004"/>
    </source>
</evidence>
<feature type="domain" description="Cytochrome oxidase subunit II copper A binding" evidence="13">
    <location>
        <begin position="111"/>
        <end position="227"/>
    </location>
</feature>
<dbReference type="InterPro" id="IPR001505">
    <property type="entry name" value="Copper_CuA"/>
</dbReference>
<keyword evidence="5 11" id="KW-0479">Metal-binding</keyword>
<evidence type="ECO:0000256" key="12">
    <source>
        <dbReference type="SAM" id="Phobius"/>
    </source>
</evidence>
<evidence type="ECO:0000256" key="8">
    <source>
        <dbReference type="ARBA" id="ARBA00023008"/>
    </source>
</evidence>
<keyword evidence="3" id="KW-0813">Transport</keyword>
<keyword evidence="7 11" id="KW-0408">Iron</keyword>
<feature type="domain" description="Cytochrome c" evidence="14">
    <location>
        <begin position="234"/>
        <end position="326"/>
    </location>
</feature>
<evidence type="ECO:0000256" key="2">
    <source>
        <dbReference type="ARBA" id="ARBA00007866"/>
    </source>
</evidence>
<dbReference type="Proteomes" id="UP000184292">
    <property type="component" value="Unassembled WGS sequence"/>
</dbReference>
<keyword evidence="12" id="KW-1133">Transmembrane helix</keyword>
<comment type="similarity">
    <text evidence="2">Belongs to the cytochrome c oxidase subunit 2 family.</text>
</comment>
<dbReference type="InterPro" id="IPR009056">
    <property type="entry name" value="Cyt_c-like_dom"/>
</dbReference>
<dbReference type="CDD" id="cd04213">
    <property type="entry name" value="CuRO_CcO_Caa3_II"/>
    <property type="match status" value="1"/>
</dbReference>
<evidence type="ECO:0000256" key="1">
    <source>
        <dbReference type="ARBA" id="ARBA00004370"/>
    </source>
</evidence>
<evidence type="ECO:0000313" key="15">
    <source>
        <dbReference type="EMBL" id="SHJ19559.1"/>
    </source>
</evidence>
<dbReference type="AlphaFoldDB" id="A0A1M6HBT4"/>
<dbReference type="PANTHER" id="PTHR22888">
    <property type="entry name" value="CYTOCHROME C OXIDASE, SUBUNIT II"/>
    <property type="match status" value="1"/>
</dbReference>
<dbReference type="PROSITE" id="PS51007">
    <property type="entry name" value="CYTC"/>
    <property type="match status" value="1"/>
</dbReference>
<evidence type="ECO:0000256" key="3">
    <source>
        <dbReference type="ARBA" id="ARBA00022448"/>
    </source>
</evidence>
<evidence type="ECO:0000256" key="5">
    <source>
        <dbReference type="ARBA" id="ARBA00022723"/>
    </source>
</evidence>
<accession>A0A1M6HBT4</accession>
<dbReference type="EMBL" id="FQYO01000006">
    <property type="protein sequence ID" value="SHJ19559.1"/>
    <property type="molecule type" value="Genomic_DNA"/>
</dbReference>
<dbReference type="GO" id="GO:0005507">
    <property type="term" value="F:copper ion binding"/>
    <property type="evidence" value="ECO:0007669"/>
    <property type="project" value="InterPro"/>
</dbReference>
<dbReference type="InterPro" id="IPR036909">
    <property type="entry name" value="Cyt_c-like_dom_sf"/>
</dbReference>
<dbReference type="OrthoDB" id="9781261at2"/>
<keyword evidence="9 12" id="KW-0472">Membrane</keyword>
<dbReference type="GO" id="GO:0004129">
    <property type="term" value="F:cytochrome-c oxidase activity"/>
    <property type="evidence" value="ECO:0007669"/>
    <property type="project" value="UniProtKB-EC"/>
</dbReference>
<comment type="subcellular location">
    <subcellularLocation>
        <location evidence="1">Membrane</location>
    </subcellularLocation>
</comment>
<evidence type="ECO:0000256" key="10">
    <source>
        <dbReference type="ARBA" id="ARBA00047816"/>
    </source>
</evidence>
<dbReference type="GO" id="GO:0016020">
    <property type="term" value="C:membrane"/>
    <property type="evidence" value="ECO:0007669"/>
    <property type="project" value="UniProtKB-SubCell"/>
</dbReference>
<dbReference type="PROSITE" id="PS00078">
    <property type="entry name" value="COX2"/>
    <property type="match status" value="1"/>
</dbReference>
<dbReference type="InterPro" id="IPR008972">
    <property type="entry name" value="Cupredoxin"/>
</dbReference>
<protein>
    <submittedName>
        <fullName evidence="15">Cytochrome c oxidase subunit 2</fullName>
    </submittedName>
</protein>
<dbReference type="STRING" id="1447782.SAMN05444417_3139"/>
<dbReference type="PROSITE" id="PS51257">
    <property type="entry name" value="PROKAR_LIPOPROTEIN"/>
    <property type="match status" value="1"/>
</dbReference>
<evidence type="ECO:0000313" key="16">
    <source>
        <dbReference type="Proteomes" id="UP000184292"/>
    </source>
</evidence>
<keyword evidence="4 11" id="KW-0349">Heme</keyword>
<feature type="transmembrane region" description="Helical" evidence="12">
    <location>
        <begin position="42"/>
        <end position="64"/>
    </location>
</feature>
<dbReference type="GO" id="GO:0020037">
    <property type="term" value="F:heme binding"/>
    <property type="evidence" value="ECO:0007669"/>
    <property type="project" value="InterPro"/>
</dbReference>
<reference evidence="15 16" key="1">
    <citation type="submission" date="2016-11" db="EMBL/GenBank/DDBJ databases">
        <authorList>
            <person name="Jaros S."/>
            <person name="Januszkiewicz K."/>
            <person name="Wedrychowicz H."/>
        </authorList>
    </citation>
    <scope>NUCLEOTIDE SEQUENCE [LARGE SCALE GENOMIC DNA]</scope>
    <source>
        <strain evidence="15 16">DSM 100565</strain>
    </source>
</reference>
<evidence type="ECO:0000256" key="9">
    <source>
        <dbReference type="ARBA" id="ARBA00023136"/>
    </source>
</evidence>
<dbReference type="Pfam" id="PF00116">
    <property type="entry name" value="COX2"/>
    <property type="match status" value="1"/>
</dbReference>
<evidence type="ECO:0000256" key="6">
    <source>
        <dbReference type="ARBA" id="ARBA00022982"/>
    </source>
</evidence>
<comment type="catalytic activity">
    <reaction evidence="10">
        <text>4 Fe(II)-[cytochrome c] + O2 + 8 H(+)(in) = 4 Fe(III)-[cytochrome c] + 2 H2O + 4 H(+)(out)</text>
        <dbReference type="Rhea" id="RHEA:11436"/>
        <dbReference type="Rhea" id="RHEA-COMP:10350"/>
        <dbReference type="Rhea" id="RHEA-COMP:14399"/>
        <dbReference type="ChEBI" id="CHEBI:15377"/>
        <dbReference type="ChEBI" id="CHEBI:15378"/>
        <dbReference type="ChEBI" id="CHEBI:15379"/>
        <dbReference type="ChEBI" id="CHEBI:29033"/>
        <dbReference type="ChEBI" id="CHEBI:29034"/>
        <dbReference type="EC" id="7.1.1.9"/>
    </reaction>
</comment>
<keyword evidence="8" id="KW-0186">Copper</keyword>
<dbReference type="GO" id="GO:0042773">
    <property type="term" value="P:ATP synthesis coupled electron transport"/>
    <property type="evidence" value="ECO:0007669"/>
    <property type="project" value="TreeGrafter"/>
</dbReference>
<dbReference type="PANTHER" id="PTHR22888:SF9">
    <property type="entry name" value="CYTOCHROME C OXIDASE SUBUNIT 2"/>
    <property type="match status" value="1"/>
</dbReference>
<organism evidence="15 16">
    <name type="scientific">Wenxinia saemankumensis</name>
    <dbReference type="NCBI Taxonomy" id="1447782"/>
    <lineage>
        <taxon>Bacteria</taxon>
        <taxon>Pseudomonadati</taxon>
        <taxon>Pseudomonadota</taxon>
        <taxon>Alphaproteobacteria</taxon>
        <taxon>Rhodobacterales</taxon>
        <taxon>Roseobacteraceae</taxon>
        <taxon>Wenxinia</taxon>
    </lineage>
</organism>
<dbReference type="InterPro" id="IPR034236">
    <property type="entry name" value="CuRO_CcO_Caa3_II"/>
</dbReference>
<dbReference type="Pfam" id="PF00034">
    <property type="entry name" value="Cytochrom_C"/>
    <property type="match status" value="1"/>
</dbReference>
<dbReference type="InterPro" id="IPR045187">
    <property type="entry name" value="CcO_II"/>
</dbReference>
<keyword evidence="6" id="KW-0249">Electron transport</keyword>
<dbReference type="RefSeq" id="WP_073333224.1">
    <property type="nucleotide sequence ID" value="NZ_FQYO01000006.1"/>
</dbReference>
<keyword evidence="12" id="KW-0812">Transmembrane</keyword>
<evidence type="ECO:0000259" key="14">
    <source>
        <dbReference type="PROSITE" id="PS51007"/>
    </source>
</evidence>
<sequence>MTSATGRRFLCLAAVLLVAGCEGGPQSALAPAGRDASDLARLFWIMLAGAVVLWIALNGLFLFVTRIRPGALSRGWAEGIIIGGGIALPLVVLTALLVYALPLMPAQRAPGDGLTVRVTGEQWWWRVEYRPEGAEDWVTSANEIRLPVGQRTEIELTSGEVIHSFWIPALGGKTDMFPGRTTRMTLLPEEAGIFRGQCAEFCGLSHALMALNAVALEPAEFEAWLAAEAGPATLPRGEGAALFAREGCGACHSVRGTDWAGQVGPDLTHFGSRTSLAAGTLPLTREALVGWIADPGAVKPGAEMPSYGHMTTDELATLSDWLMGLQ</sequence>
<dbReference type="InterPro" id="IPR002429">
    <property type="entry name" value="CcO_II-like_C"/>
</dbReference>
<evidence type="ECO:0000256" key="4">
    <source>
        <dbReference type="ARBA" id="ARBA00022617"/>
    </source>
</evidence>
<feature type="transmembrane region" description="Helical" evidence="12">
    <location>
        <begin position="76"/>
        <end position="101"/>
    </location>
</feature>
<dbReference type="Gene3D" id="2.60.40.420">
    <property type="entry name" value="Cupredoxins - blue copper proteins"/>
    <property type="match status" value="1"/>
</dbReference>
<proteinExistence type="inferred from homology"/>
<dbReference type="SUPFAM" id="SSF49503">
    <property type="entry name" value="Cupredoxins"/>
    <property type="match status" value="1"/>
</dbReference>
<dbReference type="SUPFAM" id="SSF46626">
    <property type="entry name" value="Cytochrome c"/>
    <property type="match status" value="1"/>
</dbReference>